<organism evidence="2 3">
    <name type="scientific">Phocaeicola plebeius</name>
    <dbReference type="NCBI Taxonomy" id="310297"/>
    <lineage>
        <taxon>Bacteria</taxon>
        <taxon>Pseudomonadati</taxon>
        <taxon>Bacteroidota</taxon>
        <taxon>Bacteroidia</taxon>
        <taxon>Bacteroidales</taxon>
        <taxon>Bacteroidaceae</taxon>
        <taxon>Phocaeicola</taxon>
    </lineage>
</organism>
<comment type="caution">
    <text evidence="2">The sequence shown here is derived from an EMBL/GenBank/DDBJ whole genome shotgun (WGS) entry which is preliminary data.</text>
</comment>
<dbReference type="Proteomes" id="UP000260862">
    <property type="component" value="Unassembled WGS sequence"/>
</dbReference>
<keyword evidence="1" id="KW-0732">Signal</keyword>
<sequence>MNVKIIVWLILLAMCSMSQIYAKIKNDTTVVVQPDVNRILRNPLSGWVIYASMSKDASEFWNEYDHMYVPDLKKEVKLSDYAHTLYIRASWTDFNPNDGEYGWITNSNLKAYIDGAYKRNMRLAFRIVVDSRDKASEFTPQFVRNAGAKGFIGRGKWSPYPDDPIFQKYYTKFVKALGKEFNDPKKMEFIDGFGLGKWGEYHTLLYSTGDENPKKAVFDWVTNLYSNTFDKVPVIINYHRWIGTGKDWVDDEHYDIDSESMLEEAIAKGYSLRHDAFGMTTYYGSWERKFAEKYRYVRPIIMEGGWIVKAHHSFWKDPRGYKNPRDVRQGEYDDSKEAHVNMMDLRFGGETSSWINDAFDLVQQFLKEGGYRLYPSSVSLPLIVNSDRYVKIEHVWQNVGWGYCPTNIPQWNQKYKVAFALLDLKDNVKYSFVDNSTDLSKWIKELPVKYEFTPDLSKVKKGNYVWAVGLIDKTNDNKIGLELSVDEGVLVNGWLKLNNVEFK</sequence>
<proteinExistence type="predicted"/>
<name>A0A3E4MU14_9BACT</name>
<evidence type="ECO:0000313" key="3">
    <source>
        <dbReference type="Proteomes" id="UP000260862"/>
    </source>
</evidence>
<gene>
    <name evidence="2" type="ORF">DXD04_12500</name>
</gene>
<keyword evidence="3" id="KW-1185">Reference proteome</keyword>
<evidence type="ECO:0000313" key="2">
    <source>
        <dbReference type="EMBL" id="RGK53220.1"/>
    </source>
</evidence>
<evidence type="ECO:0000256" key="1">
    <source>
        <dbReference type="SAM" id="SignalP"/>
    </source>
</evidence>
<reference evidence="2 3" key="1">
    <citation type="submission" date="2018-08" db="EMBL/GenBank/DDBJ databases">
        <title>A genome reference for cultivated species of the human gut microbiota.</title>
        <authorList>
            <person name="Zou Y."/>
            <person name="Xue W."/>
            <person name="Luo G."/>
        </authorList>
    </citation>
    <scope>NUCLEOTIDE SEQUENCE [LARGE SCALE GENOMIC DNA]</scope>
    <source>
        <strain evidence="2 3">TF10-3AC</strain>
    </source>
</reference>
<accession>A0A3E4MU14</accession>
<dbReference type="AlphaFoldDB" id="A0A3E4MU14"/>
<protein>
    <submittedName>
        <fullName evidence="2">DUF4832 domain-containing protein</fullName>
    </submittedName>
</protein>
<feature type="chain" id="PRO_5017817921" evidence="1">
    <location>
        <begin position="23"/>
        <end position="503"/>
    </location>
</feature>
<feature type="signal peptide" evidence="1">
    <location>
        <begin position="1"/>
        <end position="22"/>
    </location>
</feature>
<dbReference type="EMBL" id="QSQT01000025">
    <property type="protein sequence ID" value="RGK53220.1"/>
    <property type="molecule type" value="Genomic_DNA"/>
</dbReference>
<dbReference type="Gene3D" id="3.20.20.80">
    <property type="entry name" value="Glycosidases"/>
    <property type="match status" value="1"/>
</dbReference>